<dbReference type="GO" id="GO:0008930">
    <property type="term" value="F:methylthioadenosine nucleosidase activity"/>
    <property type="evidence" value="ECO:0007669"/>
    <property type="project" value="TreeGrafter"/>
</dbReference>
<dbReference type="Proteomes" id="UP000199656">
    <property type="component" value="Unassembled WGS sequence"/>
</dbReference>
<keyword evidence="3" id="KW-1185">Reference proteome</keyword>
<dbReference type="Pfam" id="PF01048">
    <property type="entry name" value="PNP_UDP_1"/>
    <property type="match status" value="1"/>
</dbReference>
<protein>
    <submittedName>
        <fullName evidence="2">Adenosylhomocysteine nucleosidase</fullName>
    </submittedName>
</protein>
<dbReference type="SUPFAM" id="SSF53167">
    <property type="entry name" value="Purine and uridine phosphorylases"/>
    <property type="match status" value="1"/>
</dbReference>
<dbReference type="GO" id="GO:0008782">
    <property type="term" value="F:adenosylhomocysteine nucleosidase activity"/>
    <property type="evidence" value="ECO:0007669"/>
    <property type="project" value="TreeGrafter"/>
</dbReference>
<sequence>MVIKAAMNTFAASIYITVYMSMAPIQALSDTSSIPALLKQNPLFVFALEYEATEAFAHVDPLFVGIGKVNAAYKLTKRIAEQRPGIIINLGSAGSNSFDRGAVVCCTKFIQRDMDVRALGFAKYETPLSGQAPVLEYGLPVNGLQHGICGTGDSFETEHKTDDYNVIDMEAYPLAWIAKEENIPFLCLKYISDGADGQAAEEWSVSVHLAAQALKQTIDQLTESLTIKTS</sequence>
<gene>
    <name evidence="2" type="ORF">SAMN05660909_04545</name>
</gene>
<dbReference type="EMBL" id="FNRL01000026">
    <property type="protein sequence ID" value="SEA98499.1"/>
    <property type="molecule type" value="Genomic_DNA"/>
</dbReference>
<dbReference type="PANTHER" id="PTHR46832">
    <property type="entry name" value="5'-METHYLTHIOADENOSINE/S-ADENOSYLHOMOCYSTEINE NUCLEOSIDASE"/>
    <property type="match status" value="1"/>
</dbReference>
<reference evidence="3" key="1">
    <citation type="submission" date="2016-10" db="EMBL/GenBank/DDBJ databases">
        <authorList>
            <person name="Varghese N."/>
            <person name="Submissions S."/>
        </authorList>
    </citation>
    <scope>NUCLEOTIDE SEQUENCE [LARGE SCALE GENOMIC DNA]</scope>
    <source>
        <strain evidence="3">DSM 23920</strain>
    </source>
</reference>
<dbReference type="STRING" id="408074.SAMN05660909_04545"/>
<dbReference type="Gene3D" id="3.40.50.1580">
    <property type="entry name" value="Nucleoside phosphorylase domain"/>
    <property type="match status" value="1"/>
</dbReference>
<accession>A0A1H4FMC6</accession>
<evidence type="ECO:0000313" key="3">
    <source>
        <dbReference type="Proteomes" id="UP000199656"/>
    </source>
</evidence>
<name>A0A1H4FMC6_9BACT</name>
<feature type="domain" description="Nucleoside phosphorylase" evidence="1">
    <location>
        <begin position="65"/>
        <end position="220"/>
    </location>
</feature>
<proteinExistence type="predicted"/>
<dbReference type="InterPro" id="IPR035994">
    <property type="entry name" value="Nucleoside_phosphorylase_sf"/>
</dbReference>
<dbReference type="GO" id="GO:0005829">
    <property type="term" value="C:cytosol"/>
    <property type="evidence" value="ECO:0007669"/>
    <property type="project" value="TreeGrafter"/>
</dbReference>
<dbReference type="AlphaFoldDB" id="A0A1H4FMC6"/>
<dbReference type="GO" id="GO:0019284">
    <property type="term" value="P:L-methionine salvage from S-adenosylmethionine"/>
    <property type="evidence" value="ECO:0007669"/>
    <property type="project" value="TreeGrafter"/>
</dbReference>
<dbReference type="PANTHER" id="PTHR46832:SF1">
    <property type="entry name" value="5'-METHYLTHIOADENOSINE_S-ADENOSYLHOMOCYSTEINE NUCLEOSIDASE"/>
    <property type="match status" value="1"/>
</dbReference>
<evidence type="ECO:0000259" key="1">
    <source>
        <dbReference type="Pfam" id="PF01048"/>
    </source>
</evidence>
<organism evidence="2 3">
    <name type="scientific">Chitinophaga terrae</name>
    <name type="common">ex Kim and Jung 2007</name>
    <dbReference type="NCBI Taxonomy" id="408074"/>
    <lineage>
        <taxon>Bacteria</taxon>
        <taxon>Pseudomonadati</taxon>
        <taxon>Bacteroidota</taxon>
        <taxon>Chitinophagia</taxon>
        <taxon>Chitinophagales</taxon>
        <taxon>Chitinophagaceae</taxon>
        <taxon>Chitinophaga</taxon>
    </lineage>
</organism>
<evidence type="ECO:0000313" key="2">
    <source>
        <dbReference type="EMBL" id="SEA98499.1"/>
    </source>
</evidence>
<dbReference type="InterPro" id="IPR000845">
    <property type="entry name" value="Nucleoside_phosphorylase_d"/>
</dbReference>
<dbReference type="GO" id="GO:0009116">
    <property type="term" value="P:nucleoside metabolic process"/>
    <property type="evidence" value="ECO:0007669"/>
    <property type="project" value="InterPro"/>
</dbReference>